<sequence length="263" mass="28844">MKKVIYFMVALVCGSFVACKTQKSSYVPPVDIQSLNGSWNIISVNGKKIVSDEPAFLTINIAEKKMYGNNGCNVINGAIITDVTNQTAISFDKVISTMKACMPNNTEGLIMKALNETRSYKVIANGNAGITKVVFCNEKKKDILVLSKKEINILTGEWKVEKLNGEVLSGEYIPTMTMDIAEGRLYGSTSCNRMNGTIKTDASDDKAISFVQVATTRMACPGNNIETPFLQSLEKVTHYKIINTSTIDFLDATGNVLIRLNKQ</sequence>
<proteinExistence type="predicted"/>
<organism evidence="3 4">
    <name type="scientific">Coprobacter secundus subsp. similis</name>
    <dbReference type="NCBI Taxonomy" id="2751153"/>
    <lineage>
        <taxon>Bacteria</taxon>
        <taxon>Pseudomonadati</taxon>
        <taxon>Bacteroidota</taxon>
        <taxon>Bacteroidia</taxon>
        <taxon>Bacteroidales</taxon>
        <taxon>Barnesiellaceae</taxon>
        <taxon>Coprobacter</taxon>
    </lineage>
</organism>
<feature type="chain" id="PRO_5028819140" evidence="1">
    <location>
        <begin position="19"/>
        <end position="263"/>
    </location>
</feature>
<evidence type="ECO:0000313" key="4">
    <source>
        <dbReference type="Proteomes" id="UP000594042"/>
    </source>
</evidence>
<dbReference type="InterPro" id="IPR053147">
    <property type="entry name" value="Hsp_HslJ-like"/>
</dbReference>
<dbReference type="InterPro" id="IPR005184">
    <property type="entry name" value="DUF306_Meta_HslJ"/>
</dbReference>
<dbReference type="AlphaFoldDB" id="A0A7G1HXZ5"/>
<feature type="domain" description="DUF306" evidence="2">
    <location>
        <begin position="36"/>
        <end position="124"/>
    </location>
</feature>
<name>A0A7G1HXZ5_9BACT</name>
<evidence type="ECO:0000256" key="1">
    <source>
        <dbReference type="SAM" id="SignalP"/>
    </source>
</evidence>
<accession>A0A7G1HXZ5</accession>
<keyword evidence="4" id="KW-1185">Reference proteome</keyword>
<evidence type="ECO:0000313" key="3">
    <source>
        <dbReference type="EMBL" id="BCI62407.1"/>
    </source>
</evidence>
<feature type="domain" description="DUF306" evidence="2">
    <location>
        <begin position="155"/>
        <end position="259"/>
    </location>
</feature>
<dbReference type="PANTHER" id="PTHR35535">
    <property type="entry name" value="HEAT SHOCK PROTEIN HSLJ"/>
    <property type="match status" value="1"/>
</dbReference>
<reference evidence="4" key="1">
    <citation type="submission" date="2020-07" db="EMBL/GenBank/DDBJ databases">
        <title>Complete genome sequencing of Coprobacter sp. strain 2CBH44.</title>
        <authorList>
            <person name="Sakamoto M."/>
            <person name="Murakami T."/>
            <person name="Mori H."/>
        </authorList>
    </citation>
    <scope>NUCLEOTIDE SEQUENCE [LARGE SCALE GENOMIC DNA]</scope>
    <source>
        <strain evidence="4">2CBH44</strain>
    </source>
</reference>
<dbReference type="InterPro" id="IPR038670">
    <property type="entry name" value="HslJ-like_sf"/>
</dbReference>
<dbReference type="KEGG" id="copr:Cop2CBH44_07600"/>
<gene>
    <name evidence="3" type="ORF">Cop2CBH44_07600</name>
</gene>
<protein>
    <submittedName>
        <fullName evidence="3">META domain-containing protein</fullName>
    </submittedName>
</protein>
<dbReference type="PANTHER" id="PTHR35535:SF1">
    <property type="entry name" value="HEAT SHOCK PROTEIN HSLJ"/>
    <property type="match status" value="1"/>
</dbReference>
<dbReference type="EMBL" id="AP023322">
    <property type="protein sequence ID" value="BCI62407.1"/>
    <property type="molecule type" value="Genomic_DNA"/>
</dbReference>
<evidence type="ECO:0000259" key="2">
    <source>
        <dbReference type="Pfam" id="PF03724"/>
    </source>
</evidence>
<dbReference type="Pfam" id="PF03724">
    <property type="entry name" value="META"/>
    <property type="match status" value="2"/>
</dbReference>
<feature type="signal peptide" evidence="1">
    <location>
        <begin position="1"/>
        <end position="18"/>
    </location>
</feature>
<dbReference type="Gene3D" id="2.40.128.270">
    <property type="match status" value="2"/>
</dbReference>
<dbReference type="RefSeq" id="WP_021931235.1">
    <property type="nucleotide sequence ID" value="NZ_AP023322.1"/>
</dbReference>
<dbReference type="PROSITE" id="PS51257">
    <property type="entry name" value="PROKAR_LIPOPROTEIN"/>
    <property type="match status" value="1"/>
</dbReference>
<dbReference type="Proteomes" id="UP000594042">
    <property type="component" value="Chromosome"/>
</dbReference>
<keyword evidence="1" id="KW-0732">Signal</keyword>